<evidence type="ECO:0000259" key="7">
    <source>
        <dbReference type="Pfam" id="PF01694"/>
    </source>
</evidence>
<evidence type="ECO:0000313" key="8">
    <source>
        <dbReference type="EMBL" id="OYQ43192.1"/>
    </source>
</evidence>
<keyword evidence="2 6" id="KW-0812">Transmembrane</keyword>
<reference evidence="8 9" key="1">
    <citation type="submission" date="2017-07" db="EMBL/GenBank/DDBJ databases">
        <title>Flavobacterium cyanobacteriorum sp. nov., isolated from cyanobacterial aggregates in a eutrophic lake.</title>
        <authorList>
            <person name="Cai H."/>
        </authorList>
    </citation>
    <scope>NUCLEOTIDE SEQUENCE [LARGE SCALE GENOMIC DNA]</scope>
    <source>
        <strain evidence="8 9">TH167</strain>
    </source>
</reference>
<dbReference type="PANTHER" id="PTHR43731:SF9">
    <property type="entry name" value="SLR1461 PROTEIN"/>
    <property type="match status" value="1"/>
</dbReference>
<dbReference type="InterPro" id="IPR050925">
    <property type="entry name" value="Rhomboid_protease_S54"/>
</dbReference>
<dbReference type="InterPro" id="IPR022764">
    <property type="entry name" value="Peptidase_S54_rhomboid_dom"/>
</dbReference>
<comment type="subcellular location">
    <subcellularLocation>
        <location evidence="1">Membrane</location>
        <topology evidence="1">Multi-pass membrane protein</topology>
    </subcellularLocation>
</comment>
<evidence type="ECO:0000256" key="6">
    <source>
        <dbReference type="SAM" id="Phobius"/>
    </source>
</evidence>
<name>A0A255ZP73_9FLAO</name>
<organism evidence="8 9">
    <name type="scientific">Flavobacterium aurantiibacter</name>
    <dbReference type="NCBI Taxonomy" id="2023067"/>
    <lineage>
        <taxon>Bacteria</taxon>
        <taxon>Pseudomonadati</taxon>
        <taxon>Bacteroidota</taxon>
        <taxon>Flavobacteriia</taxon>
        <taxon>Flavobacteriales</taxon>
        <taxon>Flavobacteriaceae</taxon>
        <taxon>Flavobacterium</taxon>
    </lineage>
</organism>
<evidence type="ECO:0000256" key="5">
    <source>
        <dbReference type="SAM" id="MobiDB-lite"/>
    </source>
</evidence>
<feature type="transmembrane region" description="Helical" evidence="6">
    <location>
        <begin position="160"/>
        <end position="177"/>
    </location>
</feature>
<keyword evidence="3 6" id="KW-1133">Transmembrane helix</keyword>
<evidence type="ECO:0000256" key="1">
    <source>
        <dbReference type="ARBA" id="ARBA00004141"/>
    </source>
</evidence>
<dbReference type="GO" id="GO:0016020">
    <property type="term" value="C:membrane"/>
    <property type="evidence" value="ECO:0007669"/>
    <property type="project" value="UniProtKB-SubCell"/>
</dbReference>
<evidence type="ECO:0000256" key="2">
    <source>
        <dbReference type="ARBA" id="ARBA00022692"/>
    </source>
</evidence>
<protein>
    <recommendedName>
        <fullName evidence="7">Peptidase S54 rhomboid domain-containing protein</fullName>
    </recommendedName>
</protein>
<accession>A0A255ZP73</accession>
<feature type="region of interest" description="Disordered" evidence="5">
    <location>
        <begin position="210"/>
        <end position="229"/>
    </location>
</feature>
<dbReference type="AlphaFoldDB" id="A0A255ZP73"/>
<sequence length="245" mass="27853">MNLKFTPATWLFPLLFVGVLWLVFGIEEFLNTTFVAFSLNPRTFTGLAGVVCAPFLHADIEHLANNSVALLALLTALMYFYRRLALKVVVIGILLSGIITWVIGRPSYHLGASSLIYVVASFLIFKGLQVQHYRLVALSFLVIFFYGSSIWYMFPTADAGISWEGHLSGFIAGLFLTKKYADYNPIIEPQYEWQRPDYDPSTDKFMQRFDENGNFVNPPPPEPEPEASPEFQIIYDFKPKKEESN</sequence>
<proteinExistence type="predicted"/>
<evidence type="ECO:0000313" key="9">
    <source>
        <dbReference type="Proteomes" id="UP000216035"/>
    </source>
</evidence>
<feature type="transmembrane region" description="Helical" evidence="6">
    <location>
        <begin position="135"/>
        <end position="154"/>
    </location>
</feature>
<dbReference type="RefSeq" id="WP_094486773.1">
    <property type="nucleotide sequence ID" value="NZ_NOXX01000207.1"/>
</dbReference>
<dbReference type="GO" id="GO:0004252">
    <property type="term" value="F:serine-type endopeptidase activity"/>
    <property type="evidence" value="ECO:0007669"/>
    <property type="project" value="InterPro"/>
</dbReference>
<dbReference type="Proteomes" id="UP000216035">
    <property type="component" value="Unassembled WGS sequence"/>
</dbReference>
<dbReference type="Pfam" id="PF01694">
    <property type="entry name" value="Rhomboid"/>
    <property type="match status" value="1"/>
</dbReference>
<feature type="transmembrane region" description="Helical" evidence="6">
    <location>
        <begin position="88"/>
        <end position="104"/>
    </location>
</feature>
<dbReference type="PANTHER" id="PTHR43731">
    <property type="entry name" value="RHOMBOID PROTEASE"/>
    <property type="match status" value="1"/>
</dbReference>
<gene>
    <name evidence="8" type="ORF">CHX27_10680</name>
</gene>
<evidence type="ECO:0000256" key="4">
    <source>
        <dbReference type="ARBA" id="ARBA00023136"/>
    </source>
</evidence>
<dbReference type="InterPro" id="IPR035952">
    <property type="entry name" value="Rhomboid-like_sf"/>
</dbReference>
<dbReference type="OrthoDB" id="465874at2"/>
<feature type="transmembrane region" description="Helical" evidence="6">
    <location>
        <begin position="110"/>
        <end position="128"/>
    </location>
</feature>
<evidence type="ECO:0000256" key="3">
    <source>
        <dbReference type="ARBA" id="ARBA00022989"/>
    </source>
</evidence>
<dbReference type="Gene3D" id="1.20.1540.10">
    <property type="entry name" value="Rhomboid-like"/>
    <property type="match status" value="1"/>
</dbReference>
<keyword evidence="9" id="KW-1185">Reference proteome</keyword>
<dbReference type="SUPFAM" id="SSF144091">
    <property type="entry name" value="Rhomboid-like"/>
    <property type="match status" value="1"/>
</dbReference>
<dbReference type="EMBL" id="NOXX01000207">
    <property type="protein sequence ID" value="OYQ43192.1"/>
    <property type="molecule type" value="Genomic_DNA"/>
</dbReference>
<keyword evidence="4 6" id="KW-0472">Membrane</keyword>
<feature type="domain" description="Peptidase S54 rhomboid" evidence="7">
    <location>
        <begin position="50"/>
        <end position="177"/>
    </location>
</feature>
<comment type="caution">
    <text evidence="8">The sequence shown here is derived from an EMBL/GenBank/DDBJ whole genome shotgun (WGS) entry which is preliminary data.</text>
</comment>